<dbReference type="PANTHER" id="PTHR43283">
    <property type="entry name" value="BETA-LACTAMASE-RELATED"/>
    <property type="match status" value="1"/>
</dbReference>
<gene>
    <name evidence="2" type="ORF">CKY28_09005</name>
</gene>
<feature type="domain" description="Beta-lactamase-related" evidence="1">
    <location>
        <begin position="34"/>
        <end position="325"/>
    </location>
</feature>
<evidence type="ECO:0000259" key="1">
    <source>
        <dbReference type="Pfam" id="PF00144"/>
    </source>
</evidence>
<organism evidence="2 3">
    <name type="scientific">Sphingomonas lenta</name>
    <dbReference type="NCBI Taxonomy" id="1141887"/>
    <lineage>
        <taxon>Bacteria</taxon>
        <taxon>Pseudomonadati</taxon>
        <taxon>Pseudomonadota</taxon>
        <taxon>Alphaproteobacteria</taxon>
        <taxon>Sphingomonadales</taxon>
        <taxon>Sphingomonadaceae</taxon>
        <taxon>Sphingomonas</taxon>
    </lineage>
</organism>
<dbReference type="InterPro" id="IPR012338">
    <property type="entry name" value="Beta-lactam/transpept-like"/>
</dbReference>
<dbReference type="Pfam" id="PF00144">
    <property type="entry name" value="Beta-lactamase"/>
    <property type="match status" value="1"/>
</dbReference>
<dbReference type="Proteomes" id="UP000218151">
    <property type="component" value="Unassembled WGS sequence"/>
</dbReference>
<dbReference type="Gene3D" id="3.40.710.10">
    <property type="entry name" value="DD-peptidase/beta-lactamase superfamily"/>
    <property type="match status" value="1"/>
</dbReference>
<dbReference type="SUPFAM" id="SSF56601">
    <property type="entry name" value="beta-lactamase/transpeptidase-like"/>
    <property type="match status" value="1"/>
</dbReference>
<evidence type="ECO:0000313" key="2">
    <source>
        <dbReference type="EMBL" id="PAX07762.1"/>
    </source>
</evidence>
<reference evidence="3" key="1">
    <citation type="submission" date="2017-09" db="EMBL/GenBank/DDBJ databases">
        <authorList>
            <person name="Feng G."/>
            <person name="Zhu H."/>
        </authorList>
    </citation>
    <scope>NUCLEOTIDE SEQUENCE [LARGE SCALE GENOMIC DNA]</scope>
    <source>
        <strain evidence="3">1PNM-20</strain>
    </source>
</reference>
<dbReference type="PANTHER" id="PTHR43283:SF7">
    <property type="entry name" value="BETA-LACTAMASE-RELATED DOMAIN-CONTAINING PROTEIN"/>
    <property type="match status" value="1"/>
</dbReference>
<keyword evidence="3" id="KW-1185">Reference proteome</keyword>
<dbReference type="EMBL" id="NSLI01000003">
    <property type="protein sequence ID" value="PAX07762.1"/>
    <property type="molecule type" value="Genomic_DNA"/>
</dbReference>
<evidence type="ECO:0000313" key="3">
    <source>
        <dbReference type="Proteomes" id="UP000218151"/>
    </source>
</evidence>
<accession>A0A2A2SEZ3</accession>
<comment type="caution">
    <text evidence="2">The sequence shown here is derived from an EMBL/GenBank/DDBJ whole genome shotgun (WGS) entry which is preliminary data.</text>
</comment>
<dbReference type="AlphaFoldDB" id="A0A2A2SEZ3"/>
<protein>
    <submittedName>
        <fullName evidence="2">Serine hydrolase</fullName>
    </submittedName>
</protein>
<dbReference type="GO" id="GO:0016787">
    <property type="term" value="F:hydrolase activity"/>
    <property type="evidence" value="ECO:0007669"/>
    <property type="project" value="UniProtKB-KW"/>
</dbReference>
<keyword evidence="2" id="KW-0378">Hydrolase</keyword>
<sequence length="344" mass="36558">MLALAAATGSADGQAARDPLLDPFFAPEQGDTRAVLVLNDGRVAAKRYAPGYSDANRFISWSMAKTVTAMLVGELVADGRLALDAPASVAEWRQPNDPRGAITLRHLLTMSSGLRHTEVGRPIENSDTNQVLFVGGTGDMAARAIAQPLEARPGAKYEYSSLTSIILSEIVARALTGSRDPRERAKAYRRFAEERLFRPAGIRSVVLEFDGAGTQVGGSIVHMSLPDWGRFGMLLLDGRSLAGAPVVAPDWLAFMKTPAATNPGYGGQTWLNRARPGAAVMFPDAPATVASAEGHLGQHVTVSPDSGTGRGVVVVRLGNTPDAEVKVGQRLIGRTLAEHFPRSR</sequence>
<proteinExistence type="predicted"/>
<dbReference type="InterPro" id="IPR001466">
    <property type="entry name" value="Beta-lactam-related"/>
</dbReference>
<dbReference type="InterPro" id="IPR050789">
    <property type="entry name" value="Diverse_Enzym_Activities"/>
</dbReference>
<name>A0A2A2SEZ3_9SPHN</name>